<gene>
    <name evidence="1" type="ORF">EPA86_05205</name>
</gene>
<accession>A0A502KZP2</accession>
<dbReference type="CDD" id="cd01745">
    <property type="entry name" value="GATase1_2"/>
    <property type="match status" value="1"/>
</dbReference>
<evidence type="ECO:0000313" key="2">
    <source>
        <dbReference type="Proteomes" id="UP000315303"/>
    </source>
</evidence>
<reference evidence="1 2" key="1">
    <citation type="submission" date="2019-01" db="EMBL/GenBank/DDBJ databases">
        <title>Litorilituus lipolytica sp. nov., isolated from intertidal sand of the Yellow Sea in China.</title>
        <authorList>
            <person name="Liu A."/>
        </authorList>
    </citation>
    <scope>NUCLEOTIDE SEQUENCE [LARGE SCALE GENOMIC DNA]</scope>
    <source>
        <strain evidence="1 2">RZ04</strain>
    </source>
</reference>
<dbReference type="GO" id="GO:0005829">
    <property type="term" value="C:cytosol"/>
    <property type="evidence" value="ECO:0007669"/>
    <property type="project" value="TreeGrafter"/>
</dbReference>
<keyword evidence="2" id="KW-1185">Reference proteome</keyword>
<dbReference type="PROSITE" id="PS51273">
    <property type="entry name" value="GATASE_TYPE_1"/>
    <property type="match status" value="1"/>
</dbReference>
<dbReference type="Pfam" id="PF07722">
    <property type="entry name" value="Peptidase_C26"/>
    <property type="match status" value="2"/>
</dbReference>
<dbReference type="Gene3D" id="3.40.50.880">
    <property type="match status" value="1"/>
</dbReference>
<protein>
    <submittedName>
        <fullName evidence="1">Peptidase C26</fullName>
    </submittedName>
</protein>
<evidence type="ECO:0000313" key="1">
    <source>
        <dbReference type="EMBL" id="TPH17082.1"/>
    </source>
</evidence>
<dbReference type="GO" id="GO:0016811">
    <property type="term" value="F:hydrolase activity, acting on carbon-nitrogen (but not peptide) bonds, in linear amides"/>
    <property type="evidence" value="ECO:0007669"/>
    <property type="project" value="InterPro"/>
</dbReference>
<dbReference type="EMBL" id="SAWY01000009">
    <property type="protein sequence ID" value="TPH17082.1"/>
    <property type="molecule type" value="Genomic_DNA"/>
</dbReference>
<proteinExistence type="predicted"/>
<name>A0A502KZP2_9GAMM</name>
<sequence>MKRIGITQRVELIKNYGERRDCLDQQWFNFAFALGHIAVPLPNVSAKYAASYIENFRLDGIILSGGNSIATLDSSAEDAAPERDEFEIALLTAALDKSIPVLGVCRGMQVINVALNGKLEPVSGHVAQKHQIFTCSSDFTLPDIVNSFHNYCIPAKGLAKTLTPLATDNAGNIEAYFDSQRSILGVMWHPEREIPFSQLDIQLFKRFLL</sequence>
<dbReference type="AlphaFoldDB" id="A0A502KZP2"/>
<dbReference type="PANTHER" id="PTHR43235:SF1">
    <property type="entry name" value="GLUTAMINE AMIDOTRANSFERASE PB2B2.05-RELATED"/>
    <property type="match status" value="1"/>
</dbReference>
<dbReference type="RefSeq" id="WP_140602363.1">
    <property type="nucleotide sequence ID" value="NZ_SAWY01000009.1"/>
</dbReference>
<dbReference type="InterPro" id="IPR044668">
    <property type="entry name" value="PuuD-like"/>
</dbReference>
<dbReference type="SUPFAM" id="SSF52317">
    <property type="entry name" value="Class I glutamine amidotransferase-like"/>
    <property type="match status" value="1"/>
</dbReference>
<dbReference type="Proteomes" id="UP000315303">
    <property type="component" value="Unassembled WGS sequence"/>
</dbReference>
<dbReference type="InterPro" id="IPR029062">
    <property type="entry name" value="Class_I_gatase-like"/>
</dbReference>
<organism evidence="1 2">
    <name type="scientific">Litorilituus lipolyticus</name>
    <dbReference type="NCBI Taxonomy" id="2491017"/>
    <lineage>
        <taxon>Bacteria</taxon>
        <taxon>Pseudomonadati</taxon>
        <taxon>Pseudomonadota</taxon>
        <taxon>Gammaproteobacteria</taxon>
        <taxon>Alteromonadales</taxon>
        <taxon>Colwelliaceae</taxon>
        <taxon>Litorilituus</taxon>
    </lineage>
</organism>
<dbReference type="InterPro" id="IPR011697">
    <property type="entry name" value="Peptidase_C26"/>
</dbReference>
<comment type="caution">
    <text evidence="1">The sequence shown here is derived from an EMBL/GenBank/DDBJ whole genome shotgun (WGS) entry which is preliminary data.</text>
</comment>
<dbReference type="PANTHER" id="PTHR43235">
    <property type="entry name" value="GLUTAMINE AMIDOTRANSFERASE PB2B2.05-RELATED"/>
    <property type="match status" value="1"/>
</dbReference>
<dbReference type="OrthoDB" id="9813383at2"/>